<dbReference type="RefSeq" id="WP_106611683.1">
    <property type="nucleotide sequence ID" value="NZ_JAUSTO010000003.1"/>
</dbReference>
<comment type="subunit">
    <text evidence="4">Homotetramer.</text>
</comment>
<evidence type="ECO:0000256" key="6">
    <source>
        <dbReference type="ARBA" id="ARBA00013647"/>
    </source>
</evidence>
<dbReference type="InterPro" id="IPR050967">
    <property type="entry name" value="Thiamine_Salvage_TenA"/>
</dbReference>
<comment type="catalytic activity">
    <reaction evidence="1">
        <text>4-amino-5-aminomethyl-2-methylpyrimidine + H2O = 4-amino-5-hydroxymethyl-2-methylpyrimidine + NH4(+)</text>
        <dbReference type="Rhea" id="RHEA:31799"/>
        <dbReference type="ChEBI" id="CHEBI:15377"/>
        <dbReference type="ChEBI" id="CHEBI:16892"/>
        <dbReference type="ChEBI" id="CHEBI:28938"/>
        <dbReference type="ChEBI" id="CHEBI:63416"/>
        <dbReference type="EC" id="3.5.99.2"/>
    </reaction>
</comment>
<evidence type="ECO:0000256" key="5">
    <source>
        <dbReference type="ARBA" id="ARBA00012684"/>
    </source>
</evidence>
<dbReference type="Gene3D" id="1.20.910.10">
    <property type="entry name" value="Heme oxygenase-like"/>
    <property type="match status" value="1"/>
</dbReference>
<organism evidence="10 11">
    <name type="scientific">Moryella indoligenes</name>
    <dbReference type="NCBI Taxonomy" id="371674"/>
    <lineage>
        <taxon>Bacteria</taxon>
        <taxon>Bacillati</taxon>
        <taxon>Bacillota</taxon>
        <taxon>Clostridia</taxon>
        <taxon>Lachnospirales</taxon>
        <taxon>Lachnospiraceae</taxon>
        <taxon>Moryella</taxon>
    </lineage>
</organism>
<protein>
    <recommendedName>
        <fullName evidence="6">Aminopyrimidine aminohydrolase</fullName>
        <ecNumber evidence="5">3.5.99.2</ecNumber>
    </recommendedName>
</protein>
<dbReference type="CDD" id="cd19361">
    <property type="entry name" value="TenA_C_HP1287-like"/>
    <property type="match status" value="1"/>
</dbReference>
<evidence type="ECO:0000256" key="4">
    <source>
        <dbReference type="ARBA" id="ARBA00011881"/>
    </source>
</evidence>
<gene>
    <name evidence="10" type="ORF">J2S20_000568</name>
</gene>
<dbReference type="Proteomes" id="UP001241537">
    <property type="component" value="Unassembled WGS sequence"/>
</dbReference>
<comment type="similarity">
    <text evidence="3">Belongs to the TenA family.</text>
</comment>
<reference evidence="10" key="1">
    <citation type="submission" date="2023-07" db="EMBL/GenBank/DDBJ databases">
        <title>Genomic Encyclopedia of Type Strains, Phase IV (KMG-IV): sequencing the most valuable type-strain genomes for metagenomic binning, comparative biology and taxonomic classification.</title>
        <authorList>
            <person name="Goeker M."/>
        </authorList>
    </citation>
    <scope>NUCLEOTIDE SEQUENCE</scope>
    <source>
        <strain evidence="10">DSM 19659</strain>
    </source>
</reference>
<evidence type="ECO:0000256" key="1">
    <source>
        <dbReference type="ARBA" id="ARBA00001881"/>
    </source>
</evidence>
<keyword evidence="11" id="KW-1185">Reference proteome</keyword>
<feature type="domain" description="Thiaminase-2/PQQC" evidence="9">
    <location>
        <begin position="33"/>
        <end position="240"/>
    </location>
</feature>
<evidence type="ECO:0000256" key="2">
    <source>
        <dbReference type="ARBA" id="ARBA00004948"/>
    </source>
</evidence>
<comment type="catalytic activity">
    <reaction evidence="8">
        <text>thiamine + H2O = 5-(2-hydroxyethyl)-4-methylthiazole + 4-amino-5-hydroxymethyl-2-methylpyrimidine + H(+)</text>
        <dbReference type="Rhea" id="RHEA:17509"/>
        <dbReference type="ChEBI" id="CHEBI:15377"/>
        <dbReference type="ChEBI" id="CHEBI:15378"/>
        <dbReference type="ChEBI" id="CHEBI:16892"/>
        <dbReference type="ChEBI" id="CHEBI:17957"/>
        <dbReference type="ChEBI" id="CHEBI:18385"/>
        <dbReference type="EC" id="3.5.99.2"/>
    </reaction>
</comment>
<dbReference type="InterPro" id="IPR016084">
    <property type="entry name" value="Haem_Oase-like_multi-hlx"/>
</dbReference>
<name>A0AAE4AL43_9FIRM</name>
<dbReference type="AlphaFoldDB" id="A0AAE4AL43"/>
<comment type="caution">
    <text evidence="10">The sequence shown here is derived from an EMBL/GenBank/DDBJ whole genome shotgun (WGS) entry which is preliminary data.</text>
</comment>
<evidence type="ECO:0000259" key="9">
    <source>
        <dbReference type="Pfam" id="PF03070"/>
    </source>
</evidence>
<keyword evidence="7" id="KW-0784">Thiamine biosynthesis</keyword>
<dbReference type="InterPro" id="IPR027574">
    <property type="entry name" value="Thiaminase_II"/>
</dbReference>
<dbReference type="GO" id="GO:0005829">
    <property type="term" value="C:cytosol"/>
    <property type="evidence" value="ECO:0007669"/>
    <property type="project" value="TreeGrafter"/>
</dbReference>
<dbReference type="PANTHER" id="PTHR43198:SF2">
    <property type="entry name" value="SI:CH1073-67J19.1-RELATED"/>
    <property type="match status" value="1"/>
</dbReference>
<evidence type="ECO:0000256" key="8">
    <source>
        <dbReference type="ARBA" id="ARBA00048337"/>
    </source>
</evidence>
<evidence type="ECO:0000256" key="7">
    <source>
        <dbReference type="ARBA" id="ARBA00022977"/>
    </source>
</evidence>
<dbReference type="GO" id="GO:0050334">
    <property type="term" value="F:thiaminase activity"/>
    <property type="evidence" value="ECO:0007669"/>
    <property type="project" value="UniProtKB-EC"/>
</dbReference>
<dbReference type="SUPFAM" id="SSF48613">
    <property type="entry name" value="Heme oxygenase-like"/>
    <property type="match status" value="1"/>
</dbReference>
<comment type="pathway">
    <text evidence="2">Cofactor biosynthesis; thiamine diphosphate biosynthesis.</text>
</comment>
<keyword evidence="10" id="KW-0378">Hydrolase</keyword>
<proteinExistence type="inferred from homology"/>
<evidence type="ECO:0000256" key="3">
    <source>
        <dbReference type="ARBA" id="ARBA00010264"/>
    </source>
</evidence>
<dbReference type="GO" id="GO:0009228">
    <property type="term" value="P:thiamine biosynthetic process"/>
    <property type="evidence" value="ECO:0007669"/>
    <property type="project" value="UniProtKB-KW"/>
</dbReference>
<dbReference type="EC" id="3.5.99.2" evidence="5"/>
<dbReference type="NCBIfam" id="TIGR04306">
    <property type="entry name" value="salvage_TenA"/>
    <property type="match status" value="1"/>
</dbReference>
<evidence type="ECO:0000313" key="10">
    <source>
        <dbReference type="EMBL" id="MDQ0151886.1"/>
    </source>
</evidence>
<dbReference type="InterPro" id="IPR004305">
    <property type="entry name" value="Thiaminase-2/PQQC"/>
</dbReference>
<dbReference type="PANTHER" id="PTHR43198">
    <property type="entry name" value="BIFUNCTIONAL TH2 PROTEIN"/>
    <property type="match status" value="1"/>
</dbReference>
<sequence length="243" mass="28158">MDRALLAVQSAEGQRLPNFAAHAGRTTERLLRAAEPIWEGYLKHPFVRGLGEGSLNQDRFRFYMLQDYVYLFEYARVFALGAAKAREPESMRIFAAYIHQIMEGEMALHRSYMRRLGIPEKEAEQSRASLDNLSYTSYMLRISYEGGEAELTAAILACALSYEYIARRLLKQYPSSVSHPFYGEWVQGYSSLSYHEENEKLIVLMERLTEQSPEAELSQLAEIFVNCSRFEQSFWDMAWEQRA</sequence>
<evidence type="ECO:0000313" key="11">
    <source>
        <dbReference type="Proteomes" id="UP001241537"/>
    </source>
</evidence>
<dbReference type="Pfam" id="PF03070">
    <property type="entry name" value="TENA_THI-4"/>
    <property type="match status" value="1"/>
</dbReference>
<dbReference type="EMBL" id="JAUSTO010000003">
    <property type="protein sequence ID" value="MDQ0151886.1"/>
    <property type="molecule type" value="Genomic_DNA"/>
</dbReference>
<accession>A0AAE4AL43</accession>